<sequence>MPIFQDDIDLVPLASTPSEPIGIGPAAARHRRLSEESLRTELCEGPVPDSPLRPATPKSDEEARTSDRAELIQRLKRGESPTWIPGRHLESFLQHDKSCHPREQVRCSPASPNLLPPAPITPEKNKVPESADERLRDGLRIERPRSAFHSGDFTSDGTASESGQHSDSGRDGCEEGAPPEHAWFATSPPRDFTLFPYAGGARLTAHDAADGFRSDGFKSDASPLSTSLSSFVYQPPTSPLAQSETNEDADFSLPPEFPSARLNAARRHTLTSGHSPSSFLSPSPSRSRLQSRLSLRRGEGALPYQAHQPRRSLTSAPSFAHSHLLLHHHNQPLHHHHLLSPQTPAFLRSRRQSVGSDTSPIQHASMVGSYEESILRGRMSTTPSKPFEFLAQIGVLGRGNCKSSLRCPRHVTLPFPAVYYSYGSASHGRSLLDDGPSPYVGQIDLENGLSNPEEESRSRRKAQSRYSDRKQQAGSEADADADGQGRKAARPKRVSGSPRAPPGGSYRIPETGQIQIILKNQNKTAVKLFLVPYDLTGMVPGTKTFIRQRSYSAGPIIDNLPSMSQADADRPVLRYLIHLHICSPSKGRFYLYKSIRIVFANRVPDGKEKLRNETTWPEPRFSPYKPVRVMNPPPSASASGPAPPASEEAMRRRSLGIFLGRDMPSFDRMDGIASPDRMRNIMAAPSHGFVRDNAAPIDAIPLRAPQPGAADGDDDDDDDDNNNNNSSSSDPLGVAAGLGPLGGSSAIDSGDDVGTWGPAQYEKLSKGDAGYGGKAFGCTAAGSSLGNAPEGLLSQRLRGLGVQPQQTVEPAEPTE</sequence>
<organism evidence="3 4">
    <name type="scientific">Trichoderma cornu-damae</name>
    <dbReference type="NCBI Taxonomy" id="654480"/>
    <lineage>
        <taxon>Eukaryota</taxon>
        <taxon>Fungi</taxon>
        <taxon>Dikarya</taxon>
        <taxon>Ascomycota</taxon>
        <taxon>Pezizomycotina</taxon>
        <taxon>Sordariomycetes</taxon>
        <taxon>Hypocreomycetidae</taxon>
        <taxon>Hypocreales</taxon>
        <taxon>Hypocreaceae</taxon>
        <taxon>Trichoderma</taxon>
    </lineage>
</organism>
<feature type="compositionally biased region" description="Basic and acidic residues" evidence="1">
    <location>
        <begin position="33"/>
        <end position="42"/>
    </location>
</feature>
<dbReference type="InterPro" id="IPR051506">
    <property type="entry name" value="ATOS_Transcription_Regulators"/>
</dbReference>
<dbReference type="SMART" id="SM01177">
    <property type="entry name" value="DUF4210"/>
    <property type="match status" value="1"/>
</dbReference>
<name>A0A9P8QQ58_9HYPO</name>
<dbReference type="InterPro" id="IPR025261">
    <property type="entry name" value="Atos-like_cons_dom"/>
</dbReference>
<dbReference type="Pfam" id="PF13889">
    <property type="entry name" value="Chromosome_seg"/>
    <property type="match status" value="1"/>
</dbReference>
<evidence type="ECO:0000259" key="2">
    <source>
        <dbReference type="SMART" id="SM01177"/>
    </source>
</evidence>
<dbReference type="OrthoDB" id="8625101at2759"/>
<feature type="compositionally biased region" description="Basic and acidic residues" evidence="1">
    <location>
        <begin position="94"/>
        <end position="105"/>
    </location>
</feature>
<protein>
    <recommendedName>
        <fullName evidence="2">Atos-like conserved domain-containing protein</fullName>
    </recommendedName>
</protein>
<feature type="compositionally biased region" description="Basic and acidic residues" evidence="1">
    <location>
        <begin position="58"/>
        <end position="68"/>
    </location>
</feature>
<feature type="compositionally biased region" description="Acidic residues" evidence="1">
    <location>
        <begin position="711"/>
        <end position="721"/>
    </location>
</feature>
<comment type="caution">
    <text evidence="3">The sequence shown here is derived from an EMBL/GenBank/DDBJ whole genome shotgun (WGS) entry which is preliminary data.</text>
</comment>
<feature type="compositionally biased region" description="Basic and acidic residues" evidence="1">
    <location>
        <begin position="123"/>
        <end position="145"/>
    </location>
</feature>
<evidence type="ECO:0000313" key="3">
    <source>
        <dbReference type="EMBL" id="KAH6607620.1"/>
    </source>
</evidence>
<feature type="region of interest" description="Disordered" evidence="1">
    <location>
        <begin position="701"/>
        <end position="815"/>
    </location>
</feature>
<dbReference type="Pfam" id="PF13915">
    <property type="entry name" value="DUF4210"/>
    <property type="match status" value="1"/>
</dbReference>
<keyword evidence="4" id="KW-1185">Reference proteome</keyword>
<feature type="domain" description="Atos-like conserved" evidence="2">
    <location>
        <begin position="366"/>
        <end position="440"/>
    </location>
</feature>
<dbReference type="EMBL" id="JAIWOZ010000003">
    <property type="protein sequence ID" value="KAH6607620.1"/>
    <property type="molecule type" value="Genomic_DNA"/>
</dbReference>
<accession>A0A9P8QQ58</accession>
<dbReference type="PANTHER" id="PTHR13199:SF11">
    <property type="entry name" value="PROTEIN ATOSSA"/>
    <property type="match status" value="1"/>
</dbReference>
<reference evidence="3" key="1">
    <citation type="submission" date="2021-08" db="EMBL/GenBank/DDBJ databases">
        <title>Chromosome-Level Trichoderma cornu-damae using Hi-C Data.</title>
        <authorList>
            <person name="Kim C.S."/>
        </authorList>
    </citation>
    <scope>NUCLEOTIDE SEQUENCE</scope>
    <source>
        <strain evidence="3">KA19-0412C</strain>
    </source>
</reference>
<feature type="region of interest" description="Disordered" evidence="1">
    <location>
        <begin position="433"/>
        <end position="508"/>
    </location>
</feature>
<feature type="compositionally biased region" description="Low complexity" evidence="1">
    <location>
        <begin position="275"/>
        <end position="291"/>
    </location>
</feature>
<feature type="compositionally biased region" description="Polar residues" evidence="1">
    <location>
        <begin position="152"/>
        <end position="166"/>
    </location>
</feature>
<dbReference type="Proteomes" id="UP000827724">
    <property type="component" value="Unassembled WGS sequence"/>
</dbReference>
<feature type="region of interest" description="Disordered" evidence="1">
    <location>
        <begin position="623"/>
        <end position="649"/>
    </location>
</feature>
<feature type="region of interest" description="Disordered" evidence="1">
    <location>
        <begin position="228"/>
        <end position="291"/>
    </location>
</feature>
<gene>
    <name evidence="3" type="ORF">Trco_003933</name>
</gene>
<feature type="region of interest" description="Disordered" evidence="1">
    <location>
        <begin position="13"/>
        <end position="68"/>
    </location>
</feature>
<feature type="compositionally biased region" description="Low complexity" evidence="1">
    <location>
        <begin position="722"/>
        <end position="746"/>
    </location>
</feature>
<evidence type="ECO:0000313" key="4">
    <source>
        <dbReference type="Proteomes" id="UP000827724"/>
    </source>
</evidence>
<dbReference type="AlphaFoldDB" id="A0A9P8QQ58"/>
<dbReference type="InterPro" id="IPR033473">
    <property type="entry name" value="Atos-like_C"/>
</dbReference>
<feature type="region of interest" description="Disordered" evidence="1">
    <location>
        <begin position="94"/>
        <end position="187"/>
    </location>
</feature>
<evidence type="ECO:0000256" key="1">
    <source>
        <dbReference type="SAM" id="MobiDB-lite"/>
    </source>
</evidence>
<dbReference type="PANTHER" id="PTHR13199">
    <property type="entry name" value="GH03947P"/>
    <property type="match status" value="1"/>
</dbReference>
<proteinExistence type="predicted"/>